<dbReference type="Pfam" id="PF13516">
    <property type="entry name" value="LRR_6"/>
    <property type="match status" value="5"/>
</dbReference>
<dbReference type="SUPFAM" id="SSF52047">
    <property type="entry name" value="RNI-like"/>
    <property type="match status" value="1"/>
</dbReference>
<dbReference type="SMART" id="SM00368">
    <property type="entry name" value="LRR_RI"/>
    <property type="match status" value="5"/>
</dbReference>
<gene>
    <name evidence="1" type="ORF">QSP1433_LOCUS447</name>
</gene>
<dbReference type="InterPro" id="IPR001611">
    <property type="entry name" value="Leu-rich_rpt"/>
</dbReference>
<dbReference type="Gene3D" id="3.80.10.10">
    <property type="entry name" value="Ribonuclease Inhibitor"/>
    <property type="match status" value="1"/>
</dbReference>
<proteinExistence type="predicted"/>
<dbReference type="AlphaFoldDB" id="A0A7S2R7D5"/>
<dbReference type="PANTHER" id="PTHR24114">
    <property type="entry name" value="LEUCINE RICH REPEAT FAMILY PROTEIN"/>
    <property type="match status" value="1"/>
</dbReference>
<accession>A0A7S2R7D5</accession>
<dbReference type="InterPro" id="IPR052394">
    <property type="entry name" value="LRR-containing"/>
</dbReference>
<dbReference type="EMBL" id="HBHK01000716">
    <property type="protein sequence ID" value="CAD9662796.1"/>
    <property type="molecule type" value="Transcribed_RNA"/>
</dbReference>
<protein>
    <submittedName>
        <fullName evidence="1">Uncharacterized protein</fullName>
    </submittedName>
</protein>
<evidence type="ECO:0000313" key="1">
    <source>
        <dbReference type="EMBL" id="CAD9662796.1"/>
    </source>
</evidence>
<organism evidence="1">
    <name type="scientific">Mucochytrium quahogii</name>
    <dbReference type="NCBI Taxonomy" id="96639"/>
    <lineage>
        <taxon>Eukaryota</taxon>
        <taxon>Sar</taxon>
        <taxon>Stramenopiles</taxon>
        <taxon>Bigyra</taxon>
        <taxon>Labyrinthulomycetes</taxon>
        <taxon>Thraustochytrida</taxon>
        <taxon>Thraustochytriidae</taxon>
        <taxon>Mucochytrium</taxon>
    </lineage>
</organism>
<sequence length="233" mass="25137">MVYDVGVNLASCRGCVFCRLGCLAYWSGAVTMGGLEGCRDVERGGKRWWVASFKSINDGMCESVLKDAILEKSCDGIDLSCNSIGPEGARVIAQVLEHHETITEVDISANAIGDHGAAYFSELIQNSSNIKFLDLHANQITDQGASAIAAVLLGNESLEDLDLSANYITDEGASHLAQAIKKNKTLKSISLRSNDFTSIGQQVLLEAVEQNDRITTIEGTDRMKAFETICIIT</sequence>
<reference evidence="1" key="1">
    <citation type="submission" date="2021-01" db="EMBL/GenBank/DDBJ databases">
        <authorList>
            <person name="Corre E."/>
            <person name="Pelletier E."/>
            <person name="Niang G."/>
            <person name="Scheremetjew M."/>
            <person name="Finn R."/>
            <person name="Kale V."/>
            <person name="Holt S."/>
            <person name="Cochrane G."/>
            <person name="Meng A."/>
            <person name="Brown T."/>
            <person name="Cohen L."/>
        </authorList>
    </citation>
    <scope>NUCLEOTIDE SEQUENCE</scope>
    <source>
        <strain evidence="1">NY070348D</strain>
    </source>
</reference>
<dbReference type="InterPro" id="IPR032675">
    <property type="entry name" value="LRR_dom_sf"/>
</dbReference>
<dbReference type="PANTHER" id="PTHR24114:SF2">
    <property type="entry name" value="F-BOX DOMAIN-CONTAINING PROTEIN-RELATED"/>
    <property type="match status" value="1"/>
</dbReference>
<name>A0A7S2R7D5_9STRA</name>